<dbReference type="GO" id="GO:0005524">
    <property type="term" value="F:ATP binding"/>
    <property type="evidence" value="ECO:0007669"/>
    <property type="project" value="UniProtKB-UniRule"/>
</dbReference>
<dbReference type="InterPro" id="IPR014016">
    <property type="entry name" value="UvrD-like_ATP-bd"/>
</dbReference>
<evidence type="ECO:0000256" key="9">
    <source>
        <dbReference type="ARBA" id="ARBA00034808"/>
    </source>
</evidence>
<dbReference type="Gene3D" id="1.10.10.160">
    <property type="match status" value="1"/>
</dbReference>
<evidence type="ECO:0000256" key="8">
    <source>
        <dbReference type="ARBA" id="ARBA00034617"/>
    </source>
</evidence>
<dbReference type="VEuPathDB" id="FungiDB:T551_03274"/>
<evidence type="ECO:0000256" key="2">
    <source>
        <dbReference type="ARBA" id="ARBA00022741"/>
    </source>
</evidence>
<dbReference type="Pfam" id="PF00580">
    <property type="entry name" value="UvrD-helicase"/>
    <property type="match status" value="1"/>
</dbReference>
<proteinExistence type="inferred from homology"/>
<evidence type="ECO:0000259" key="14">
    <source>
        <dbReference type="PROSITE" id="PS51217"/>
    </source>
</evidence>
<dbReference type="GO" id="GO:0006301">
    <property type="term" value="P:DNA damage tolerance"/>
    <property type="evidence" value="ECO:0007669"/>
    <property type="project" value="EnsemblFungi"/>
</dbReference>
<keyword evidence="3 11" id="KW-0378">Hydrolase</keyword>
<dbReference type="PANTHER" id="PTHR11070:SF2">
    <property type="entry name" value="ATP-DEPENDENT DNA HELICASE SRS2"/>
    <property type="match status" value="1"/>
</dbReference>
<evidence type="ECO:0000256" key="6">
    <source>
        <dbReference type="ARBA" id="ARBA00023125"/>
    </source>
</evidence>
<dbReference type="GO" id="GO:0043138">
    <property type="term" value="F:3'-5' DNA helicase activity"/>
    <property type="evidence" value="ECO:0007669"/>
    <property type="project" value="UniProtKB-EC"/>
</dbReference>
<feature type="transmembrane region" description="Helical" evidence="12">
    <location>
        <begin position="93"/>
        <end position="111"/>
    </location>
</feature>
<keyword evidence="16" id="KW-1185">Reference proteome</keyword>
<dbReference type="eggNOG" id="KOG2108">
    <property type="taxonomic scope" value="Eukaryota"/>
</dbReference>
<dbReference type="EMBL" id="LFWA01000016">
    <property type="protein sequence ID" value="KTW26812.1"/>
    <property type="molecule type" value="Genomic_DNA"/>
</dbReference>
<feature type="domain" description="UvrD-like helicase C-terminal" evidence="14">
    <location>
        <begin position="296"/>
        <end position="591"/>
    </location>
</feature>
<dbReference type="GO" id="GO:0005634">
    <property type="term" value="C:nucleus"/>
    <property type="evidence" value="ECO:0007669"/>
    <property type="project" value="TreeGrafter"/>
</dbReference>
<evidence type="ECO:0000313" key="15">
    <source>
        <dbReference type="EMBL" id="KTW26812.1"/>
    </source>
</evidence>
<evidence type="ECO:0000256" key="1">
    <source>
        <dbReference type="ARBA" id="ARBA00009922"/>
    </source>
</evidence>
<dbReference type="RefSeq" id="XP_018228143.1">
    <property type="nucleotide sequence ID" value="XM_018375537.1"/>
</dbReference>
<sequence>MEKFTFLMNSLTNQQRSAVTSSERFLQILAGPGSGKTHVLISRISYILLKHNIFPKDIVVVTFTNKAAKEIKERINVTIGRDVAVKLISGRSVLFFFVLIFYIGTFHSFARQYLVKYGYLIGLGIFGIVDRSDSILIVKKYLKEKHIIDLHILINNTTIKLSANSIINIISSLKSKNISTTCFILMNSYYQEYLFKNKLLDFDDLLLHCLHLFKENPKCFENIKHVFVDEYQDTNFVQYSLIKCLMSKGSYLTIVGDPDQSIYSFRSADVTNFQRMKHDFPDSTVVFLEDNFRSSGAILNTALKLIEQDVNRPAKVLYSNLKVGFTPVLNVLKDHIEEAHWIAKEIQKYVNNTSGFLTYKDFSILVRSSVLIQTIENSFQKFGINYRIVGACKFYDRQEVKDIIAYLRLICFDDELALSRIINVPKRGIGKNTWDLIVEKSKFTKKPVLALLEEISQGRYNIRRDKKIENSISAFINILNKIKGYIKNQINIHVSDIIIYICDLISYEQYLLKEFPDDFHERWNNILQLINNSDTIDSDIDDYSYFEEIGHTFQGPLIKFLDNVALFSDTTENEDVSISKVTISTIHAAKGLEWPIVFLPGLYNGSLPHSKAEDISEERRLLYVAITRAQAMLYLSCPLKNSFQENLRLSSFLEKISTVVPFEKYSPKLNITFIKTISELLKRPEPTFDFLMFNLDNNDSFMDNTFCNFFKKKTNEKNSTKTETECLKQSDNNVNSCMTKTTSNHFGFINAKKVLYNNINNDNQKKIFKQIHSFKKNEYFKQYTYKNDKDPNSLIESQFKCTDESTYIQELDMQESSCNDSNILSESPTNLHQIQSIKPLQMSKQKALPLVKRLGIRRKMPKRAIFYGNK</sequence>
<reference evidence="16" key="1">
    <citation type="journal article" date="2016" name="Nat. Commun.">
        <title>Genome analysis of three Pneumocystis species reveals adaptation mechanisms to life exclusively in mammalian hosts.</title>
        <authorList>
            <person name="Ma L."/>
            <person name="Chen Z."/>
            <person name="Huang D.W."/>
            <person name="Kutty G."/>
            <person name="Ishihara M."/>
            <person name="Wang H."/>
            <person name="Abouelleil A."/>
            <person name="Bishop L."/>
            <person name="Davey E."/>
            <person name="Deng R."/>
            <person name="Deng X."/>
            <person name="Fan L."/>
            <person name="Fantoni G."/>
            <person name="Fitzgerald M."/>
            <person name="Gogineni E."/>
            <person name="Goldberg J.M."/>
            <person name="Handley G."/>
            <person name="Hu X."/>
            <person name="Huber C."/>
            <person name="Jiao X."/>
            <person name="Jones K."/>
            <person name="Levin J.Z."/>
            <person name="Liu Y."/>
            <person name="Macdonald P."/>
            <person name="Melnikov A."/>
            <person name="Raley C."/>
            <person name="Sassi M."/>
            <person name="Sherman B.T."/>
            <person name="Song X."/>
            <person name="Sykes S."/>
            <person name="Tran B."/>
            <person name="Walsh L."/>
            <person name="Xia Y."/>
            <person name="Yang J."/>
            <person name="Young S."/>
            <person name="Zeng Q."/>
            <person name="Zheng X."/>
            <person name="Stephens R."/>
            <person name="Nusbaum C."/>
            <person name="Birren B.W."/>
            <person name="Azadi P."/>
            <person name="Lempicki R.A."/>
            <person name="Cuomo C.A."/>
            <person name="Kovacs J.A."/>
        </authorList>
    </citation>
    <scope>NUCLEOTIDE SEQUENCE [LARGE SCALE GENOMIC DNA]</scope>
    <source>
        <strain evidence="16">RU7</strain>
    </source>
</reference>
<dbReference type="InterPro" id="IPR000212">
    <property type="entry name" value="DNA_helicase_UvrD/REP"/>
</dbReference>
<evidence type="ECO:0000256" key="11">
    <source>
        <dbReference type="PROSITE-ProRule" id="PRU00560"/>
    </source>
</evidence>
<comment type="similarity">
    <text evidence="1">Belongs to the helicase family. UvrD subfamily.</text>
</comment>
<organism evidence="15 16">
    <name type="scientific">Pneumocystis jirovecii (strain RU7)</name>
    <name type="common">Human pneumocystis pneumonia agent</name>
    <dbReference type="NCBI Taxonomy" id="1408657"/>
    <lineage>
        <taxon>Eukaryota</taxon>
        <taxon>Fungi</taxon>
        <taxon>Dikarya</taxon>
        <taxon>Ascomycota</taxon>
        <taxon>Taphrinomycotina</taxon>
        <taxon>Pneumocystomycetes</taxon>
        <taxon>Pneumocystaceae</taxon>
        <taxon>Pneumocystis</taxon>
    </lineage>
</organism>
<keyword evidence="12" id="KW-1133">Transmembrane helix</keyword>
<dbReference type="InterPro" id="IPR027417">
    <property type="entry name" value="P-loop_NTPase"/>
</dbReference>
<evidence type="ECO:0000256" key="5">
    <source>
        <dbReference type="ARBA" id="ARBA00022840"/>
    </source>
</evidence>
<keyword evidence="12" id="KW-0812">Transmembrane</keyword>
<dbReference type="InterPro" id="IPR014017">
    <property type="entry name" value="DNA_helicase_UvrD-like_C"/>
</dbReference>
<evidence type="ECO:0000256" key="12">
    <source>
        <dbReference type="SAM" id="Phobius"/>
    </source>
</evidence>
<evidence type="ECO:0000256" key="7">
    <source>
        <dbReference type="ARBA" id="ARBA00023235"/>
    </source>
</evidence>
<dbReference type="GO" id="GO:1990426">
    <property type="term" value="P:mitotic recombination-dependent replication fork processing"/>
    <property type="evidence" value="ECO:0007669"/>
    <property type="project" value="EnsemblFungi"/>
</dbReference>
<dbReference type="GO" id="GO:0000725">
    <property type="term" value="P:recombinational repair"/>
    <property type="evidence" value="ECO:0007669"/>
    <property type="project" value="EnsemblFungi"/>
</dbReference>
<evidence type="ECO:0000259" key="13">
    <source>
        <dbReference type="PROSITE" id="PS51198"/>
    </source>
</evidence>
<dbReference type="PANTHER" id="PTHR11070">
    <property type="entry name" value="UVRD / RECB / PCRA DNA HELICASE FAMILY MEMBER"/>
    <property type="match status" value="1"/>
</dbReference>
<dbReference type="AlphaFoldDB" id="A0A0W4ZEL3"/>
<dbReference type="CDD" id="cd17932">
    <property type="entry name" value="DEXQc_UvrD"/>
    <property type="match status" value="1"/>
</dbReference>
<keyword evidence="4 11" id="KW-0347">Helicase</keyword>
<dbReference type="SUPFAM" id="SSF52540">
    <property type="entry name" value="P-loop containing nucleoside triphosphate hydrolases"/>
    <property type="match status" value="1"/>
</dbReference>
<keyword evidence="7" id="KW-0413">Isomerase</keyword>
<gene>
    <name evidence="15" type="ORF">T551_03274</name>
</gene>
<dbReference type="Pfam" id="PF13361">
    <property type="entry name" value="UvrD_C"/>
    <property type="match status" value="1"/>
</dbReference>
<dbReference type="PROSITE" id="PS51198">
    <property type="entry name" value="UVRD_HELICASE_ATP_BIND"/>
    <property type="match status" value="1"/>
</dbReference>
<keyword evidence="2 11" id="KW-0547">Nucleotide-binding</keyword>
<dbReference type="GeneID" id="28941792"/>
<evidence type="ECO:0000313" key="16">
    <source>
        <dbReference type="Proteomes" id="UP000053447"/>
    </source>
</evidence>
<comment type="caution">
    <text evidence="15">The sequence shown here is derived from an EMBL/GenBank/DDBJ whole genome shotgun (WGS) entry which is preliminary data.</text>
</comment>
<keyword evidence="12" id="KW-0472">Membrane</keyword>
<feature type="domain" description="UvrD-like helicase ATP-binding" evidence="13">
    <location>
        <begin position="9"/>
        <end position="295"/>
    </location>
</feature>
<dbReference type="PROSITE" id="PS51217">
    <property type="entry name" value="UVRD_HELICASE_CTER"/>
    <property type="match status" value="1"/>
</dbReference>
<dbReference type="GO" id="GO:0016787">
    <property type="term" value="F:hydrolase activity"/>
    <property type="evidence" value="ECO:0007669"/>
    <property type="project" value="UniProtKB-UniRule"/>
</dbReference>
<name>A0A0W4ZEL3_PNEJ7</name>
<keyword evidence="6" id="KW-0238">DNA-binding</keyword>
<comment type="catalytic activity">
    <reaction evidence="10">
        <text>ATP + H2O = ADP + phosphate + H(+)</text>
        <dbReference type="Rhea" id="RHEA:13065"/>
        <dbReference type="ChEBI" id="CHEBI:15377"/>
        <dbReference type="ChEBI" id="CHEBI:15378"/>
        <dbReference type="ChEBI" id="CHEBI:30616"/>
        <dbReference type="ChEBI" id="CHEBI:43474"/>
        <dbReference type="ChEBI" id="CHEBI:456216"/>
        <dbReference type="EC" id="5.6.2.4"/>
    </reaction>
</comment>
<dbReference type="Proteomes" id="UP000053447">
    <property type="component" value="Unassembled WGS sequence"/>
</dbReference>
<dbReference type="Gene3D" id="1.10.486.10">
    <property type="entry name" value="PCRA, domain 4"/>
    <property type="match status" value="1"/>
</dbReference>
<comment type="catalytic activity">
    <reaction evidence="8">
        <text>Couples ATP hydrolysis with the unwinding of duplex DNA by translocating in the 3'-5' direction.</text>
        <dbReference type="EC" id="5.6.2.4"/>
    </reaction>
</comment>
<dbReference type="InterPro" id="IPR013986">
    <property type="entry name" value="DExx_box_DNA_helicase_dom_sf"/>
</dbReference>
<protein>
    <recommendedName>
        <fullName evidence="9">DNA 3'-5' helicase</fullName>
        <ecNumber evidence="9">5.6.2.4</ecNumber>
    </recommendedName>
</protein>
<dbReference type="STRING" id="1408657.A0A0W4ZEL3"/>
<dbReference type="GO" id="GO:0003677">
    <property type="term" value="F:DNA binding"/>
    <property type="evidence" value="ECO:0007669"/>
    <property type="project" value="UniProtKB-KW"/>
</dbReference>
<keyword evidence="5 11" id="KW-0067">ATP-binding</keyword>
<evidence type="ECO:0000256" key="3">
    <source>
        <dbReference type="ARBA" id="ARBA00022801"/>
    </source>
</evidence>
<feature type="binding site" evidence="11">
    <location>
        <begin position="30"/>
        <end position="37"/>
    </location>
    <ligand>
        <name>ATP</name>
        <dbReference type="ChEBI" id="CHEBI:30616"/>
    </ligand>
</feature>
<dbReference type="Gene3D" id="3.40.50.300">
    <property type="entry name" value="P-loop containing nucleotide triphosphate hydrolases"/>
    <property type="match status" value="2"/>
</dbReference>
<dbReference type="CDD" id="cd18807">
    <property type="entry name" value="SF1_C_UvrD"/>
    <property type="match status" value="1"/>
</dbReference>
<accession>A0A0W4ZEL3</accession>
<evidence type="ECO:0000256" key="10">
    <source>
        <dbReference type="ARBA" id="ARBA00048988"/>
    </source>
</evidence>
<dbReference type="OrthoDB" id="1470711at2759"/>
<dbReference type="EC" id="5.6.2.4" evidence="9"/>
<evidence type="ECO:0000256" key="4">
    <source>
        <dbReference type="ARBA" id="ARBA00022806"/>
    </source>
</evidence>